<proteinExistence type="predicted"/>
<reference evidence="1 2" key="1">
    <citation type="journal article" date="2024" name="G3 (Bethesda)">
        <title>Genome assembly of Hibiscus sabdariffa L. provides insights into metabolisms of medicinal natural products.</title>
        <authorList>
            <person name="Kim T."/>
        </authorList>
    </citation>
    <scope>NUCLEOTIDE SEQUENCE [LARGE SCALE GENOMIC DNA]</scope>
    <source>
        <strain evidence="1">TK-2024</strain>
        <tissue evidence="1">Old leaves</tissue>
    </source>
</reference>
<evidence type="ECO:0000313" key="1">
    <source>
        <dbReference type="EMBL" id="KAK8497220.1"/>
    </source>
</evidence>
<evidence type="ECO:0000313" key="2">
    <source>
        <dbReference type="Proteomes" id="UP001472677"/>
    </source>
</evidence>
<organism evidence="1 2">
    <name type="scientific">Hibiscus sabdariffa</name>
    <name type="common">roselle</name>
    <dbReference type="NCBI Taxonomy" id="183260"/>
    <lineage>
        <taxon>Eukaryota</taxon>
        <taxon>Viridiplantae</taxon>
        <taxon>Streptophyta</taxon>
        <taxon>Embryophyta</taxon>
        <taxon>Tracheophyta</taxon>
        <taxon>Spermatophyta</taxon>
        <taxon>Magnoliopsida</taxon>
        <taxon>eudicotyledons</taxon>
        <taxon>Gunneridae</taxon>
        <taxon>Pentapetalae</taxon>
        <taxon>rosids</taxon>
        <taxon>malvids</taxon>
        <taxon>Malvales</taxon>
        <taxon>Malvaceae</taxon>
        <taxon>Malvoideae</taxon>
        <taxon>Hibiscus</taxon>
    </lineage>
</organism>
<keyword evidence="2" id="KW-1185">Reference proteome</keyword>
<protein>
    <submittedName>
        <fullName evidence="1">Uncharacterized protein</fullName>
    </submittedName>
</protein>
<name>A0ABR2AT02_9ROSI</name>
<gene>
    <name evidence="1" type="ORF">V6N12_025721</name>
</gene>
<accession>A0ABR2AT02</accession>
<dbReference type="EMBL" id="JBBPBM010000326">
    <property type="protein sequence ID" value="KAK8497220.1"/>
    <property type="molecule type" value="Genomic_DNA"/>
</dbReference>
<dbReference type="Proteomes" id="UP001472677">
    <property type="component" value="Unassembled WGS sequence"/>
</dbReference>
<sequence>MPHVFQSASLQVIPKLMMQSQSLANTQQGSVLTPVNFPATEGSSIAPHTVLTPTMSHASLAVVHESHDTLHELGLTKTTHDEGRLMDSSPRIGSTISPLEAGPSTCLPAGFPTSSINLGCGNGGNEAPIVSDSAVSGNVEVNG</sequence>
<comment type="caution">
    <text evidence="1">The sequence shown here is derived from an EMBL/GenBank/DDBJ whole genome shotgun (WGS) entry which is preliminary data.</text>
</comment>